<protein>
    <submittedName>
        <fullName evidence="1">Uncharacterized protein</fullName>
    </submittedName>
</protein>
<organism evidence="1 2">
    <name type="scientific">Xaviernesmea rhizosphaerae</name>
    <dbReference type="NCBI Taxonomy" id="1672749"/>
    <lineage>
        <taxon>Bacteria</taxon>
        <taxon>Pseudomonadati</taxon>
        <taxon>Pseudomonadota</taxon>
        <taxon>Alphaproteobacteria</taxon>
        <taxon>Hyphomicrobiales</taxon>
        <taxon>Rhizobiaceae</taxon>
        <taxon>Rhizobium/Agrobacterium group</taxon>
        <taxon>Xaviernesmea</taxon>
    </lineage>
</organism>
<sequence>MTPEIARRLLPEIMEVHGLASIKWGEGYNAKTGRAELCRFDERTRSYEPIAHILSDCPYDDRQMMSKAPTYIAALLCLREESVRAYRALQAQLGPSDTSKPPPDFTTECAMRCQDAPFQQFMLARHGAASAEKEDCAAAVRTALQISSRKALNTDPDAAGRWISLRAEFDNWMRDQ</sequence>
<dbReference type="RefSeq" id="WP_075633655.1">
    <property type="nucleotide sequence ID" value="NZ_MKIO01000021.1"/>
</dbReference>
<dbReference type="OrthoDB" id="8282842at2"/>
<dbReference type="Proteomes" id="UP000186143">
    <property type="component" value="Unassembled WGS sequence"/>
</dbReference>
<evidence type="ECO:0000313" key="2">
    <source>
        <dbReference type="Proteomes" id="UP000186143"/>
    </source>
</evidence>
<name>A0A1Q9AMU2_9HYPH</name>
<dbReference type="STRING" id="1672749.BJF92_11145"/>
<reference evidence="1 2" key="1">
    <citation type="submission" date="2016-09" db="EMBL/GenBank/DDBJ databases">
        <title>Rhizobium sp. nov., a novel species isolated from the rice rhizosphere.</title>
        <authorList>
            <person name="Zhao J."/>
            <person name="Zhang X."/>
        </authorList>
    </citation>
    <scope>NUCLEOTIDE SEQUENCE [LARGE SCALE GENOMIC DNA]</scope>
    <source>
        <strain evidence="1 2">MH17</strain>
    </source>
</reference>
<comment type="caution">
    <text evidence="1">The sequence shown here is derived from an EMBL/GenBank/DDBJ whole genome shotgun (WGS) entry which is preliminary data.</text>
</comment>
<dbReference type="AlphaFoldDB" id="A0A1Q9AMU2"/>
<evidence type="ECO:0000313" key="1">
    <source>
        <dbReference type="EMBL" id="OLP56639.1"/>
    </source>
</evidence>
<accession>A0A1Q9AMU2</accession>
<gene>
    <name evidence="1" type="ORF">BJF92_11145</name>
</gene>
<dbReference type="EMBL" id="MKIO01000021">
    <property type="protein sequence ID" value="OLP56639.1"/>
    <property type="molecule type" value="Genomic_DNA"/>
</dbReference>
<proteinExistence type="predicted"/>